<name>A0ABQ5KLW9_9EUKA</name>
<dbReference type="PROSITE" id="PS50197">
    <property type="entry name" value="BEACH"/>
    <property type="match status" value="1"/>
</dbReference>
<sequence length="437" mass="47704">RGVEAVKAVNMYIQYLYAGAVKFRKIKEIGFVADTITRLHNWGVSPLQILSEPCPERCVKTRQPILDISNPLNRVVTTPVKCVDLQSCLSTFGVESSAEGLQIFHLPDSQGITKEQVSLVEQELYSVFDMGNKEVSACPSYIPKLRKDKNRGKTQIIVCSCRSICVTPHIVLTISKDSCLRVFFCDHTNVHVCPTLLLTFFLTLPSSPSRVFPFLHPMGYSFLVCGTEGDVTAFAFTQPFTTRGNIDSKQIVACGEGTLCQSLRELFSFFVPGKVINVKECAPFGFLALSTNQGRVYGIDLISGFLLWCVDLSSIIECTVGSMLCMSVHEETGDIYTGVSIHVGGETAVSKNAALCCISPTGHVKAIKYMRGDVSAMCVTGGWDETILFVLCSDGMLFTLSNVLVPLTTDRIETSVGGSMVALEVTFDTIRVVESGS</sequence>
<dbReference type="EMBL" id="BQXS01010293">
    <property type="protein sequence ID" value="GKT33514.1"/>
    <property type="molecule type" value="Genomic_DNA"/>
</dbReference>
<evidence type="ECO:0000259" key="1">
    <source>
        <dbReference type="PROSITE" id="PS50197"/>
    </source>
</evidence>
<feature type="domain" description="BEACH" evidence="1">
    <location>
        <begin position="1"/>
        <end position="57"/>
    </location>
</feature>
<dbReference type="PANTHER" id="PTHR13743">
    <property type="entry name" value="BEIGE/BEACH-RELATED"/>
    <property type="match status" value="1"/>
</dbReference>
<feature type="non-terminal residue" evidence="2">
    <location>
        <position position="1"/>
    </location>
</feature>
<reference evidence="2" key="1">
    <citation type="submission" date="2022-03" db="EMBL/GenBank/DDBJ databases">
        <title>Draft genome sequence of Aduncisulcus paluster, a free-living microaerophilic Fornicata.</title>
        <authorList>
            <person name="Yuyama I."/>
            <person name="Kume K."/>
            <person name="Tamura T."/>
            <person name="Inagaki Y."/>
            <person name="Hashimoto T."/>
        </authorList>
    </citation>
    <scope>NUCLEOTIDE SEQUENCE</scope>
    <source>
        <strain evidence="2">NY0171</strain>
    </source>
</reference>
<feature type="non-terminal residue" evidence="2">
    <location>
        <position position="437"/>
    </location>
</feature>
<dbReference type="Proteomes" id="UP001057375">
    <property type="component" value="Unassembled WGS sequence"/>
</dbReference>
<evidence type="ECO:0000313" key="3">
    <source>
        <dbReference type="Proteomes" id="UP001057375"/>
    </source>
</evidence>
<dbReference type="InterPro" id="IPR036372">
    <property type="entry name" value="BEACH_dom_sf"/>
</dbReference>
<accession>A0ABQ5KLW9</accession>
<organism evidence="2 3">
    <name type="scientific">Aduncisulcus paluster</name>
    <dbReference type="NCBI Taxonomy" id="2918883"/>
    <lineage>
        <taxon>Eukaryota</taxon>
        <taxon>Metamonada</taxon>
        <taxon>Carpediemonas-like organisms</taxon>
        <taxon>Aduncisulcus</taxon>
    </lineage>
</organism>
<dbReference type="InterPro" id="IPR050865">
    <property type="entry name" value="BEACH_Domain"/>
</dbReference>
<dbReference type="SUPFAM" id="SSF81837">
    <property type="entry name" value="BEACH domain"/>
    <property type="match status" value="1"/>
</dbReference>
<evidence type="ECO:0000313" key="2">
    <source>
        <dbReference type="EMBL" id="GKT33514.1"/>
    </source>
</evidence>
<comment type="caution">
    <text evidence="2">The sequence shown here is derived from an EMBL/GenBank/DDBJ whole genome shotgun (WGS) entry which is preliminary data.</text>
</comment>
<proteinExistence type="predicted"/>
<dbReference type="InterPro" id="IPR000409">
    <property type="entry name" value="BEACH_dom"/>
</dbReference>
<gene>
    <name evidence="2" type="ORF">ADUPG1_007394</name>
</gene>
<keyword evidence="3" id="KW-1185">Reference proteome</keyword>
<protein>
    <recommendedName>
        <fullName evidence="1">BEACH domain-containing protein</fullName>
    </recommendedName>
</protein>